<reference evidence="2 3" key="1">
    <citation type="submission" date="2020-04" db="EMBL/GenBank/DDBJ databases">
        <title>Perkinsus olseni comparative genomics.</title>
        <authorList>
            <person name="Bogema D.R."/>
        </authorList>
    </citation>
    <scope>NUCLEOTIDE SEQUENCE [LARGE SCALE GENOMIC DNA]</scope>
    <source>
        <strain evidence="2 3">ATCC PRA-207</strain>
    </source>
</reference>
<feature type="transmembrane region" description="Helical" evidence="1">
    <location>
        <begin position="72"/>
        <end position="94"/>
    </location>
</feature>
<keyword evidence="1" id="KW-0472">Membrane</keyword>
<keyword evidence="1" id="KW-0812">Transmembrane</keyword>
<accession>A0A7J6R8Y8</accession>
<protein>
    <submittedName>
        <fullName evidence="2">Uncharacterized protein</fullName>
    </submittedName>
</protein>
<dbReference type="AlphaFoldDB" id="A0A7J6R8Y8"/>
<feature type="non-terminal residue" evidence="2">
    <location>
        <position position="175"/>
    </location>
</feature>
<name>A0A7J6R8Y8_PEROL</name>
<feature type="transmembrane region" description="Helical" evidence="1">
    <location>
        <begin position="114"/>
        <end position="132"/>
    </location>
</feature>
<evidence type="ECO:0000313" key="3">
    <source>
        <dbReference type="Proteomes" id="UP000553632"/>
    </source>
</evidence>
<evidence type="ECO:0000313" key="2">
    <source>
        <dbReference type="EMBL" id="KAF4717053.1"/>
    </source>
</evidence>
<evidence type="ECO:0000256" key="1">
    <source>
        <dbReference type="SAM" id="Phobius"/>
    </source>
</evidence>
<organism evidence="2 3">
    <name type="scientific">Perkinsus olseni</name>
    <name type="common">Perkinsus atlanticus</name>
    <dbReference type="NCBI Taxonomy" id="32597"/>
    <lineage>
        <taxon>Eukaryota</taxon>
        <taxon>Sar</taxon>
        <taxon>Alveolata</taxon>
        <taxon>Perkinsozoa</taxon>
        <taxon>Perkinsea</taxon>
        <taxon>Perkinsida</taxon>
        <taxon>Perkinsidae</taxon>
        <taxon>Perkinsus</taxon>
    </lineage>
</organism>
<dbReference type="EMBL" id="JABANO010027313">
    <property type="protein sequence ID" value="KAF4717053.1"/>
    <property type="molecule type" value="Genomic_DNA"/>
</dbReference>
<keyword evidence="1" id="KW-1133">Transmembrane helix</keyword>
<comment type="caution">
    <text evidence="2">The sequence shown here is derived from an EMBL/GenBank/DDBJ whole genome shotgun (WGS) entry which is preliminary data.</text>
</comment>
<proteinExistence type="predicted"/>
<gene>
    <name evidence="2" type="ORF">FOZ63_011497</name>
</gene>
<keyword evidence="3" id="KW-1185">Reference proteome</keyword>
<dbReference type="Proteomes" id="UP000553632">
    <property type="component" value="Unassembled WGS sequence"/>
</dbReference>
<sequence>MAADQEIGDVPLYAPFYLCNYCIFVIIILLHFSKLLLNKKARPAHGHTAALESEGITELGYRRTLLGTAIQVLAIAWMIWMEVGMLLLAIGNYYGFWPFGRVGFTPSWDSYTSGFLIAWVASTFLLMISIRFSKTLGLLYLEPCELRVADHVMMRSHNVDECGTTSDHAELCTVK</sequence>
<feature type="transmembrane region" description="Helical" evidence="1">
    <location>
        <begin position="12"/>
        <end position="32"/>
    </location>
</feature>